<dbReference type="InterPro" id="IPR010427">
    <property type="entry name" value="DUF1023"/>
</dbReference>
<dbReference type="EMBL" id="JBHSQJ010000097">
    <property type="protein sequence ID" value="MFC5909978.1"/>
    <property type="molecule type" value="Genomic_DNA"/>
</dbReference>
<dbReference type="Proteomes" id="UP001596174">
    <property type="component" value="Unassembled WGS sequence"/>
</dbReference>
<keyword evidence="4" id="KW-1185">Reference proteome</keyword>
<reference evidence="4" key="1">
    <citation type="journal article" date="2019" name="Int. J. Syst. Evol. Microbiol.">
        <title>The Global Catalogue of Microorganisms (GCM) 10K type strain sequencing project: providing services to taxonomists for standard genome sequencing and annotation.</title>
        <authorList>
            <consortium name="The Broad Institute Genomics Platform"/>
            <consortium name="The Broad Institute Genome Sequencing Center for Infectious Disease"/>
            <person name="Wu L."/>
            <person name="Ma J."/>
        </authorList>
    </citation>
    <scope>NUCLEOTIDE SEQUENCE [LARGE SCALE GENOMIC DNA]</scope>
    <source>
        <strain evidence="4">JCM 4816</strain>
    </source>
</reference>
<dbReference type="Pfam" id="PF06259">
    <property type="entry name" value="Abhydrolase_8"/>
    <property type="match status" value="1"/>
</dbReference>
<protein>
    <submittedName>
        <fullName evidence="3">Alpha/beta hydrolase</fullName>
    </submittedName>
</protein>
<dbReference type="InterPro" id="IPR029058">
    <property type="entry name" value="AB_hydrolase_fold"/>
</dbReference>
<evidence type="ECO:0000313" key="3">
    <source>
        <dbReference type="EMBL" id="MFC5909978.1"/>
    </source>
</evidence>
<comment type="caution">
    <text evidence="3">The sequence shown here is derived from an EMBL/GenBank/DDBJ whole genome shotgun (WGS) entry which is preliminary data.</text>
</comment>
<feature type="non-terminal residue" evidence="3">
    <location>
        <position position="1"/>
    </location>
</feature>
<keyword evidence="3" id="KW-0378">Hydrolase</keyword>
<gene>
    <name evidence="3" type="ORF">ACFP3V_22515</name>
</gene>
<evidence type="ECO:0000259" key="2">
    <source>
        <dbReference type="Pfam" id="PF06259"/>
    </source>
</evidence>
<sequence length="203" mass="20198">AALATGRADRGAPVLASFLTGLRAANRAGGGSRSRVTVLGHSYGSLTAARAAPLEPPDELVLVGSPGVGASRAAELGLPAEHVYVGQDERDPVANVASTPQQVLLPALGPALGAAAPLRLLGPGPGSWFGADPGGSGFGARRIPADSGRQGLAAHSAYFEPDGPALDAVARIVLGEGEQVTRPPHELRAPGRTPVPGQGADAP</sequence>
<evidence type="ECO:0000256" key="1">
    <source>
        <dbReference type="SAM" id="MobiDB-lite"/>
    </source>
</evidence>
<dbReference type="SUPFAM" id="SSF53474">
    <property type="entry name" value="alpha/beta-Hydrolases"/>
    <property type="match status" value="1"/>
</dbReference>
<name>A0ABW1G6Q7_9ACTN</name>
<accession>A0ABW1G6Q7</accession>
<dbReference type="GO" id="GO:0016787">
    <property type="term" value="F:hydrolase activity"/>
    <property type="evidence" value="ECO:0007669"/>
    <property type="project" value="UniProtKB-KW"/>
</dbReference>
<proteinExistence type="predicted"/>
<evidence type="ECO:0000313" key="4">
    <source>
        <dbReference type="Proteomes" id="UP001596174"/>
    </source>
</evidence>
<feature type="region of interest" description="Disordered" evidence="1">
    <location>
        <begin position="176"/>
        <end position="203"/>
    </location>
</feature>
<dbReference type="Gene3D" id="3.40.50.1820">
    <property type="entry name" value="alpha/beta hydrolase"/>
    <property type="match status" value="1"/>
</dbReference>
<feature type="domain" description="DUF1023" evidence="2">
    <location>
        <begin position="3"/>
        <end position="98"/>
    </location>
</feature>
<dbReference type="RefSeq" id="WP_380586323.1">
    <property type="nucleotide sequence ID" value="NZ_JBHSQJ010000097.1"/>
</dbReference>
<organism evidence="3 4">
    <name type="scientific">Streptacidiphilus monticola</name>
    <dbReference type="NCBI Taxonomy" id="2161674"/>
    <lineage>
        <taxon>Bacteria</taxon>
        <taxon>Bacillati</taxon>
        <taxon>Actinomycetota</taxon>
        <taxon>Actinomycetes</taxon>
        <taxon>Kitasatosporales</taxon>
        <taxon>Streptomycetaceae</taxon>
        <taxon>Streptacidiphilus</taxon>
    </lineage>
</organism>